<organism evidence="1 2">
    <name type="scientific">Scortum barcoo</name>
    <name type="common">barcoo grunter</name>
    <dbReference type="NCBI Taxonomy" id="214431"/>
    <lineage>
        <taxon>Eukaryota</taxon>
        <taxon>Metazoa</taxon>
        <taxon>Chordata</taxon>
        <taxon>Craniata</taxon>
        <taxon>Vertebrata</taxon>
        <taxon>Euteleostomi</taxon>
        <taxon>Actinopterygii</taxon>
        <taxon>Neopterygii</taxon>
        <taxon>Teleostei</taxon>
        <taxon>Neoteleostei</taxon>
        <taxon>Acanthomorphata</taxon>
        <taxon>Eupercaria</taxon>
        <taxon>Centrarchiformes</taxon>
        <taxon>Terapontoidei</taxon>
        <taxon>Terapontidae</taxon>
        <taxon>Scortum</taxon>
    </lineage>
</organism>
<reference evidence="1" key="1">
    <citation type="submission" date="2022-04" db="EMBL/GenBank/DDBJ databases">
        <title>Jade perch genome.</title>
        <authorList>
            <person name="Chao B."/>
        </authorList>
    </citation>
    <scope>NUCLEOTIDE SEQUENCE</scope>
    <source>
        <strain evidence="1">CB-2022</strain>
    </source>
</reference>
<keyword evidence="2" id="KW-1185">Reference proteome</keyword>
<sequence>MLVWKLCSSFSAECSRELLVNVDLLGTDIEFFYAPDTEHCQQLCTEHPSCNFFTFVRPDSSDEKKYFQCHLKSAHSGVPMGRATHLGVTSGFSLKHCSTDSEPCLSQVYQDVVFHGEDYQTLFTADYEECQRACTHYPSCQFFTFNNGNFIPTEYRYKCHLKFGRTVPRTPNVKATAGLVSGFSHKIQTTQQSDTACQIKLFPNADILRADIENMSAASPEHCHALCTAHPRCTYFSYSRYGDWVKKTYEEVDFWGSDFHNVPADDAEACQRTCTEDPNCHFYSYVTDRSPVVGIRGICYLKRVITMTAPPKVTKLANVVSGFSLKNCIGSTLLKHTPSLHPPSCPRLYWLSIVEETVAQTNRERRYPLVYHKIGEKEWYHICYMVHMGDPCPLY</sequence>
<proteinExistence type="predicted"/>
<dbReference type="Proteomes" id="UP000831701">
    <property type="component" value="Chromosome 18"/>
</dbReference>
<dbReference type="EMBL" id="CM041548">
    <property type="protein sequence ID" value="KAI3358005.1"/>
    <property type="molecule type" value="Genomic_DNA"/>
</dbReference>
<evidence type="ECO:0000313" key="1">
    <source>
        <dbReference type="EMBL" id="KAI3358005.1"/>
    </source>
</evidence>
<gene>
    <name evidence="1" type="ORF">L3Q82_003026</name>
</gene>
<name>A0ACB8VRG3_9TELE</name>
<protein>
    <submittedName>
        <fullName evidence="1">Uncharacterized protein</fullName>
    </submittedName>
</protein>
<accession>A0ACB8VRG3</accession>
<evidence type="ECO:0000313" key="2">
    <source>
        <dbReference type="Proteomes" id="UP000831701"/>
    </source>
</evidence>
<comment type="caution">
    <text evidence="1">The sequence shown here is derived from an EMBL/GenBank/DDBJ whole genome shotgun (WGS) entry which is preliminary data.</text>
</comment>